<feature type="transmembrane region" description="Helical" evidence="7">
    <location>
        <begin position="20"/>
        <end position="42"/>
    </location>
</feature>
<dbReference type="Gene3D" id="2.10.109.10">
    <property type="entry name" value="Umud Fragment, subunit A"/>
    <property type="match status" value="2"/>
</dbReference>
<dbReference type="Pfam" id="PF10502">
    <property type="entry name" value="Peptidase_S26"/>
    <property type="match status" value="1"/>
</dbReference>
<dbReference type="PRINTS" id="PR00727">
    <property type="entry name" value="LEADERPTASE"/>
</dbReference>
<feature type="active site" evidence="6">
    <location>
        <position position="40"/>
    </location>
</feature>
<feature type="active site" evidence="6">
    <location>
        <position position="102"/>
    </location>
</feature>
<dbReference type="NCBIfam" id="TIGR02227">
    <property type="entry name" value="sigpep_I_bact"/>
    <property type="match status" value="1"/>
</dbReference>
<evidence type="ECO:0000256" key="8">
    <source>
        <dbReference type="RuleBase" id="RU362042"/>
    </source>
</evidence>
<dbReference type="PROSITE" id="PS00501">
    <property type="entry name" value="SPASE_I_1"/>
    <property type="match status" value="1"/>
</dbReference>
<evidence type="ECO:0000256" key="6">
    <source>
        <dbReference type="PIRSR" id="PIRSR600223-1"/>
    </source>
</evidence>
<evidence type="ECO:0000313" key="11">
    <source>
        <dbReference type="Proteomes" id="UP000061630"/>
    </source>
</evidence>
<dbReference type="PANTHER" id="PTHR43390">
    <property type="entry name" value="SIGNAL PEPTIDASE I"/>
    <property type="match status" value="1"/>
</dbReference>
<protein>
    <recommendedName>
        <fullName evidence="3 7">Signal peptidase I</fullName>
        <ecNumber evidence="3 7">3.4.21.89</ecNumber>
    </recommendedName>
</protein>
<dbReference type="GO" id="GO:0004252">
    <property type="term" value="F:serine-type endopeptidase activity"/>
    <property type="evidence" value="ECO:0007669"/>
    <property type="project" value="InterPro"/>
</dbReference>
<proteinExistence type="inferred from homology"/>
<dbReference type="SUPFAM" id="SSF51306">
    <property type="entry name" value="LexA/Signal peptidase"/>
    <property type="match status" value="1"/>
</dbReference>
<dbReference type="GO" id="GO:0009003">
    <property type="term" value="F:signal peptidase activity"/>
    <property type="evidence" value="ECO:0007669"/>
    <property type="project" value="UniProtKB-EC"/>
</dbReference>
<reference evidence="10 11" key="1">
    <citation type="submission" date="2016-01" db="EMBL/GenBank/DDBJ databases">
        <title>Genome sequence of Thermus parvatiensis, a thermophile isolated from a hot water spring.</title>
        <authorList>
            <person name="Tripathi C."/>
            <person name="Lal R."/>
        </authorList>
    </citation>
    <scope>NUCLEOTIDE SEQUENCE [LARGE SCALE GENOMIC DNA]</scope>
    <source>
        <strain evidence="10 11">RL</strain>
    </source>
</reference>
<comment type="catalytic activity">
    <reaction evidence="1 7">
        <text>Cleavage of hydrophobic, N-terminal signal or leader sequences from secreted and periplasmic proteins.</text>
        <dbReference type="EC" id="3.4.21.89"/>
    </reaction>
</comment>
<gene>
    <name evidence="10" type="ORF">AV541_03900</name>
</gene>
<dbReference type="EMBL" id="CP014141">
    <property type="protein sequence ID" value="AMA75374.1"/>
    <property type="molecule type" value="Genomic_DNA"/>
</dbReference>
<dbReference type="InterPro" id="IPR019533">
    <property type="entry name" value="Peptidase_S26"/>
</dbReference>
<dbReference type="InterPro" id="IPR019756">
    <property type="entry name" value="Pept_S26A_signal_pept_1_Ser-AS"/>
</dbReference>
<accession>A0A0X8D7S0</accession>
<dbReference type="KEGG" id="tpar:AV541_03900"/>
<evidence type="ECO:0000256" key="5">
    <source>
        <dbReference type="ARBA" id="ARBA00022801"/>
    </source>
</evidence>
<evidence type="ECO:0000313" key="10">
    <source>
        <dbReference type="EMBL" id="AMA75374.1"/>
    </source>
</evidence>
<keyword evidence="7" id="KW-1133">Transmembrane helix</keyword>
<evidence type="ECO:0000256" key="4">
    <source>
        <dbReference type="ARBA" id="ARBA00022670"/>
    </source>
</evidence>
<evidence type="ECO:0000256" key="3">
    <source>
        <dbReference type="ARBA" id="ARBA00013208"/>
    </source>
</evidence>
<dbReference type="EC" id="3.4.21.89" evidence="3 7"/>
<dbReference type="Proteomes" id="UP000061630">
    <property type="component" value="Chromosome"/>
</dbReference>
<keyword evidence="4 7" id="KW-0645">Protease</keyword>
<dbReference type="InterPro" id="IPR036286">
    <property type="entry name" value="LexA/Signal_pep-like_sf"/>
</dbReference>
<dbReference type="InterPro" id="IPR000223">
    <property type="entry name" value="Pept_S26A_signal_pept_1"/>
</dbReference>
<organism evidence="10 11">
    <name type="scientific">Thermus parvatiensis</name>
    <dbReference type="NCBI Taxonomy" id="456163"/>
    <lineage>
        <taxon>Bacteria</taxon>
        <taxon>Thermotogati</taxon>
        <taxon>Deinococcota</taxon>
        <taxon>Deinococci</taxon>
        <taxon>Thermales</taxon>
        <taxon>Thermaceae</taxon>
        <taxon>Thermus</taxon>
    </lineage>
</organism>
<evidence type="ECO:0000259" key="9">
    <source>
        <dbReference type="Pfam" id="PF10502"/>
    </source>
</evidence>
<sequence>MKAFWDYLFKEWFRQVGEALLVAFLVTTFVFTTVGVVGQSMYPTLRNGERVLVPKWETWLVRLGFMEWRRGEIAILKPPEGTPFSTARFPVLGFSFRAFFIKRIVAVPGDEVYVDRGVVYVNGKPLAETHITDRITPWPDSFPGVCYEGGRLTRIVTQQGDFPVDLLPAYLRPLKEMLLPPSQETLARSALGEVCEVGRIKLKPGYYFVMGDNRTLGGSEDSRTFGPVPVERIAGRASFVWWPLVVREEGGFRLNLRALAIPPAYRLE</sequence>
<dbReference type="PANTHER" id="PTHR43390:SF1">
    <property type="entry name" value="CHLOROPLAST PROCESSING PEPTIDASE"/>
    <property type="match status" value="1"/>
</dbReference>
<keyword evidence="7" id="KW-0812">Transmembrane</keyword>
<dbReference type="GO" id="GO:0006465">
    <property type="term" value="P:signal peptide processing"/>
    <property type="evidence" value="ECO:0007669"/>
    <property type="project" value="InterPro"/>
</dbReference>
<dbReference type="AlphaFoldDB" id="A0A0X8D7S0"/>
<evidence type="ECO:0000256" key="1">
    <source>
        <dbReference type="ARBA" id="ARBA00000677"/>
    </source>
</evidence>
<evidence type="ECO:0000256" key="2">
    <source>
        <dbReference type="ARBA" id="ARBA00009370"/>
    </source>
</evidence>
<comment type="similarity">
    <text evidence="2 8">Belongs to the peptidase S26 family.</text>
</comment>
<evidence type="ECO:0000256" key="7">
    <source>
        <dbReference type="RuleBase" id="RU003993"/>
    </source>
</evidence>
<dbReference type="RefSeq" id="WP_060384282.1">
    <property type="nucleotide sequence ID" value="NZ_CP014141.1"/>
</dbReference>
<comment type="subcellular location">
    <subcellularLocation>
        <location evidence="8">Membrane</location>
        <topology evidence="8">Single-pass type II membrane protein</topology>
    </subcellularLocation>
</comment>
<name>A0A0X8D7S0_9DEIN</name>
<keyword evidence="5 7" id="KW-0378">Hydrolase</keyword>
<keyword evidence="7" id="KW-0472">Membrane</keyword>
<dbReference type="InterPro" id="IPR019757">
    <property type="entry name" value="Pept_S26A_signal_pept_1_Lys-AS"/>
</dbReference>
<dbReference type="GO" id="GO:0016020">
    <property type="term" value="C:membrane"/>
    <property type="evidence" value="ECO:0007669"/>
    <property type="project" value="UniProtKB-SubCell"/>
</dbReference>
<dbReference type="PROSITE" id="PS00760">
    <property type="entry name" value="SPASE_I_2"/>
    <property type="match status" value="1"/>
</dbReference>
<dbReference type="CDD" id="cd06530">
    <property type="entry name" value="S26_SPase_I"/>
    <property type="match status" value="2"/>
</dbReference>
<feature type="domain" description="Peptidase S26" evidence="9">
    <location>
        <begin position="10"/>
        <end position="242"/>
    </location>
</feature>